<dbReference type="Pfam" id="PF00664">
    <property type="entry name" value="ABC_membrane"/>
    <property type="match status" value="1"/>
</dbReference>
<evidence type="ECO:0000256" key="4">
    <source>
        <dbReference type="ARBA" id="ARBA00022840"/>
    </source>
</evidence>
<evidence type="ECO:0000256" key="1">
    <source>
        <dbReference type="ARBA" id="ARBA00004651"/>
    </source>
</evidence>
<proteinExistence type="predicted"/>
<evidence type="ECO:0000256" key="2">
    <source>
        <dbReference type="ARBA" id="ARBA00022692"/>
    </source>
</evidence>
<dbReference type="Proteomes" id="UP001284601">
    <property type="component" value="Unassembled WGS sequence"/>
</dbReference>
<dbReference type="InterPro" id="IPR003439">
    <property type="entry name" value="ABC_transporter-like_ATP-bd"/>
</dbReference>
<organism evidence="10 11">
    <name type="scientific">Conexibacter stalactiti</name>
    <dbReference type="NCBI Taxonomy" id="1940611"/>
    <lineage>
        <taxon>Bacteria</taxon>
        <taxon>Bacillati</taxon>
        <taxon>Actinomycetota</taxon>
        <taxon>Thermoleophilia</taxon>
        <taxon>Solirubrobacterales</taxon>
        <taxon>Conexibacteraceae</taxon>
        <taxon>Conexibacter</taxon>
    </lineage>
</organism>
<dbReference type="PROSITE" id="PS00211">
    <property type="entry name" value="ABC_TRANSPORTER_1"/>
    <property type="match status" value="1"/>
</dbReference>
<gene>
    <name evidence="10" type="ORF">R7226_14245</name>
</gene>
<comment type="caution">
    <text evidence="10">The sequence shown here is derived from an EMBL/GenBank/DDBJ whole genome shotgun (WGS) entry which is preliminary data.</text>
</comment>
<dbReference type="Gene3D" id="3.40.50.300">
    <property type="entry name" value="P-loop containing nucleotide triphosphate hydrolases"/>
    <property type="match status" value="1"/>
</dbReference>
<dbReference type="InterPro" id="IPR036640">
    <property type="entry name" value="ABC1_TM_sf"/>
</dbReference>
<feature type="domain" description="ABC transporter" evidence="8">
    <location>
        <begin position="336"/>
        <end position="569"/>
    </location>
</feature>
<evidence type="ECO:0000256" key="3">
    <source>
        <dbReference type="ARBA" id="ARBA00022741"/>
    </source>
</evidence>
<feature type="transmembrane region" description="Helical" evidence="7">
    <location>
        <begin position="240"/>
        <end position="265"/>
    </location>
</feature>
<dbReference type="SUPFAM" id="SSF52540">
    <property type="entry name" value="P-loop containing nucleoside triphosphate hydrolases"/>
    <property type="match status" value="1"/>
</dbReference>
<dbReference type="Gene3D" id="1.20.1560.10">
    <property type="entry name" value="ABC transporter type 1, transmembrane domain"/>
    <property type="match status" value="1"/>
</dbReference>
<protein>
    <submittedName>
        <fullName evidence="10">ABC transporter ATP-binding protein</fullName>
    </submittedName>
</protein>
<dbReference type="PROSITE" id="PS50893">
    <property type="entry name" value="ABC_TRANSPORTER_2"/>
    <property type="match status" value="1"/>
</dbReference>
<dbReference type="PROSITE" id="PS50929">
    <property type="entry name" value="ABC_TM1F"/>
    <property type="match status" value="1"/>
</dbReference>
<feature type="transmembrane region" description="Helical" evidence="7">
    <location>
        <begin position="16"/>
        <end position="38"/>
    </location>
</feature>
<feature type="transmembrane region" description="Helical" evidence="7">
    <location>
        <begin position="127"/>
        <end position="151"/>
    </location>
</feature>
<dbReference type="SUPFAM" id="SSF90123">
    <property type="entry name" value="ABC transporter transmembrane region"/>
    <property type="match status" value="1"/>
</dbReference>
<dbReference type="InterPro" id="IPR027417">
    <property type="entry name" value="P-loop_NTPase"/>
</dbReference>
<dbReference type="InterPro" id="IPR003593">
    <property type="entry name" value="AAA+_ATPase"/>
</dbReference>
<keyword evidence="3" id="KW-0547">Nucleotide-binding</keyword>
<keyword evidence="11" id="KW-1185">Reference proteome</keyword>
<sequence>MSTFKRLLGFLSPYKIGVSVSFALAAAAMVATVAIPYLTGRAIDTTRDGDRSALIWLAIGVGIAGLLRLAFSVGRRLVAGRVSLGVEYDLRGRLYSHLQALELGFFDHQQTGQLMSRVTVDLQAVRFFLGYGLIFIGQALFTIVLAGIAMFLLEPGLAAIALAPVPFVVVIAFRFGRRSRPANQEVQQRVAELTAEAEENVSGVRVVKAFAREERQLERFDHRVGRVFDQAMIATRLQAFYAPFIGFLPNLGLAAILFVGGRQVIDGTLTLGEFTAFYAYLLLLIGPMRMLGFLLGSAQRATASGARIFQLLDRAPAMDVPADAPPLPDGRGRVELRGVSLAFEGSRQRALADVDLVVEAGSTVALVGPTGSGKTALVSLLPRLYDATAGEVLIDGANVQRVDPRSLRHEIAIVNDDPFLFSATVHDNIAYARPDATREEVETAARRARAAGFVGELPNGYDTLIGERGLTLSGGQRQRIAIARALLANPRILVLDDATSAVDASTEQEIKQALREVMAGRTTFVIAHRLSTISLADEIVVLDHGRVVARGTHDELLDSDDFYAEVAAKGLPDRIAPDVPREEVAGL</sequence>
<feature type="transmembrane region" description="Helical" evidence="7">
    <location>
        <begin position="277"/>
        <end position="298"/>
    </location>
</feature>
<dbReference type="PANTHER" id="PTHR43394">
    <property type="entry name" value="ATP-DEPENDENT PERMEASE MDL1, MITOCHONDRIAL"/>
    <property type="match status" value="1"/>
</dbReference>
<dbReference type="PANTHER" id="PTHR43394:SF1">
    <property type="entry name" value="ATP-BINDING CASSETTE SUB-FAMILY B MEMBER 10, MITOCHONDRIAL"/>
    <property type="match status" value="1"/>
</dbReference>
<dbReference type="InterPro" id="IPR039421">
    <property type="entry name" value="Type_1_exporter"/>
</dbReference>
<dbReference type="Pfam" id="PF00005">
    <property type="entry name" value="ABC_tran"/>
    <property type="match status" value="1"/>
</dbReference>
<keyword evidence="5 7" id="KW-1133">Transmembrane helix</keyword>
<feature type="transmembrane region" description="Helical" evidence="7">
    <location>
        <begin position="53"/>
        <end position="71"/>
    </location>
</feature>
<keyword evidence="4 10" id="KW-0067">ATP-binding</keyword>
<dbReference type="EMBL" id="JAWSTH010000034">
    <property type="protein sequence ID" value="MDW5595506.1"/>
    <property type="molecule type" value="Genomic_DNA"/>
</dbReference>
<dbReference type="CDD" id="cd18543">
    <property type="entry name" value="ABC_6TM_Rv0194_D1_like"/>
    <property type="match status" value="1"/>
</dbReference>
<evidence type="ECO:0000259" key="8">
    <source>
        <dbReference type="PROSITE" id="PS50893"/>
    </source>
</evidence>
<evidence type="ECO:0000259" key="9">
    <source>
        <dbReference type="PROSITE" id="PS50929"/>
    </source>
</evidence>
<evidence type="ECO:0000256" key="5">
    <source>
        <dbReference type="ARBA" id="ARBA00022989"/>
    </source>
</evidence>
<evidence type="ECO:0000313" key="10">
    <source>
        <dbReference type="EMBL" id="MDW5595506.1"/>
    </source>
</evidence>
<dbReference type="SMART" id="SM00382">
    <property type="entry name" value="AAA"/>
    <property type="match status" value="1"/>
</dbReference>
<feature type="domain" description="ABC transmembrane type-1" evidence="9">
    <location>
        <begin position="20"/>
        <end position="300"/>
    </location>
</feature>
<keyword evidence="2 7" id="KW-0812">Transmembrane</keyword>
<reference evidence="11" key="1">
    <citation type="submission" date="2023-07" db="EMBL/GenBank/DDBJ databases">
        <title>Conexibacter stalactiti sp. nov., isolated from stalactites in a lava cave and emended description of the genus Conexibacter.</title>
        <authorList>
            <person name="Lee S.D."/>
        </authorList>
    </citation>
    <scope>NUCLEOTIDE SEQUENCE [LARGE SCALE GENOMIC DNA]</scope>
    <source>
        <strain evidence="11">KCTC 39840</strain>
    </source>
</reference>
<accession>A0ABU4HQB2</accession>
<dbReference type="InterPro" id="IPR017871">
    <property type="entry name" value="ABC_transporter-like_CS"/>
</dbReference>
<evidence type="ECO:0000313" key="11">
    <source>
        <dbReference type="Proteomes" id="UP001284601"/>
    </source>
</evidence>
<feature type="transmembrane region" description="Helical" evidence="7">
    <location>
        <begin position="157"/>
        <end position="175"/>
    </location>
</feature>
<name>A0ABU4HQB2_9ACTN</name>
<evidence type="ECO:0000256" key="7">
    <source>
        <dbReference type="SAM" id="Phobius"/>
    </source>
</evidence>
<evidence type="ECO:0000256" key="6">
    <source>
        <dbReference type="ARBA" id="ARBA00023136"/>
    </source>
</evidence>
<comment type="subcellular location">
    <subcellularLocation>
        <location evidence="1">Cell membrane</location>
        <topology evidence="1">Multi-pass membrane protein</topology>
    </subcellularLocation>
</comment>
<dbReference type="RefSeq" id="WP_318597842.1">
    <property type="nucleotide sequence ID" value="NZ_JAWSTH010000034.1"/>
</dbReference>
<dbReference type="GO" id="GO:0005524">
    <property type="term" value="F:ATP binding"/>
    <property type="evidence" value="ECO:0007669"/>
    <property type="project" value="UniProtKB-KW"/>
</dbReference>
<dbReference type="InterPro" id="IPR011527">
    <property type="entry name" value="ABC1_TM_dom"/>
</dbReference>
<keyword evidence="6 7" id="KW-0472">Membrane</keyword>